<accession>A0AAU7DDF5</accession>
<dbReference type="Pfam" id="PF00535">
    <property type="entry name" value="Glycos_transf_2"/>
    <property type="match status" value="1"/>
</dbReference>
<dbReference type="RefSeq" id="WP_348260953.1">
    <property type="nucleotide sequence ID" value="NZ_CP121196.1"/>
</dbReference>
<gene>
    <name evidence="2" type="ORF">P8935_14185</name>
</gene>
<name>A0AAU7DDF5_9BACT</name>
<dbReference type="EMBL" id="CP121196">
    <property type="protein sequence ID" value="XBH15719.1"/>
    <property type="molecule type" value="Genomic_DNA"/>
</dbReference>
<dbReference type="PANTHER" id="PTHR22916">
    <property type="entry name" value="GLYCOSYLTRANSFERASE"/>
    <property type="match status" value="1"/>
</dbReference>
<evidence type="ECO:0000313" key="2">
    <source>
        <dbReference type="EMBL" id="XBH15719.1"/>
    </source>
</evidence>
<dbReference type="InterPro" id="IPR001173">
    <property type="entry name" value="Glyco_trans_2-like"/>
</dbReference>
<dbReference type="PANTHER" id="PTHR22916:SF3">
    <property type="entry name" value="UDP-GLCNAC:BETAGAL BETA-1,3-N-ACETYLGLUCOSAMINYLTRANSFERASE-LIKE PROTEIN 1"/>
    <property type="match status" value="1"/>
</dbReference>
<dbReference type="EC" id="2.4.-.-" evidence="2"/>
<proteinExistence type="predicted"/>
<reference evidence="2" key="1">
    <citation type="submission" date="2023-03" db="EMBL/GenBank/DDBJ databases">
        <title>Edaphobacter sp.</title>
        <authorList>
            <person name="Huber K.J."/>
            <person name="Papendorf J."/>
            <person name="Pilke C."/>
            <person name="Bunk B."/>
            <person name="Sproeer C."/>
            <person name="Pester M."/>
        </authorList>
    </citation>
    <scope>NUCLEOTIDE SEQUENCE</scope>
    <source>
        <strain evidence="2">DSM 110680</strain>
    </source>
</reference>
<feature type="domain" description="Glycosyltransferase 2-like" evidence="1">
    <location>
        <begin position="8"/>
        <end position="127"/>
    </location>
</feature>
<keyword evidence="2" id="KW-0808">Transferase</keyword>
<dbReference type="SUPFAM" id="SSF53448">
    <property type="entry name" value="Nucleotide-diphospho-sugar transferases"/>
    <property type="match status" value="1"/>
</dbReference>
<protein>
    <submittedName>
        <fullName evidence="2">Glycosyltransferase family 2 protein</fullName>
        <ecNumber evidence="2">2.4.-.-</ecNumber>
    </submittedName>
</protein>
<sequence length="300" mass="34166">MSDQPLVSILTSVYNCEAFLSETIAAVLAQNYSNWEYWLVNDGSTDATANIAREAAAAHADQIHYIEHPGRKNCGLPASRNLALANARGKYVAILDGDDVWFPTKLSEQVALARAFPQAGLIYGRSEYWHSWTGEPTDEAKDQVPKLAPGDRLYEPPELLALNYPHGPFGTPCPSDLLIDRELLCSLGGFEEAFNRLAEYEDIAFLTKLYLAAPVYVSNRCWDRYRIHPNSIWATGQRKGTIALSRRAYFEWAENYLLSHNVSSEGIWRLWRHQTLRYRHPILYFFARVGRRLRRTLTPS</sequence>
<dbReference type="CDD" id="cd00761">
    <property type="entry name" value="Glyco_tranf_GTA_type"/>
    <property type="match status" value="1"/>
</dbReference>
<dbReference type="GO" id="GO:0016758">
    <property type="term" value="F:hexosyltransferase activity"/>
    <property type="evidence" value="ECO:0007669"/>
    <property type="project" value="UniProtKB-ARBA"/>
</dbReference>
<dbReference type="Gene3D" id="3.90.550.10">
    <property type="entry name" value="Spore Coat Polysaccharide Biosynthesis Protein SpsA, Chain A"/>
    <property type="match status" value="1"/>
</dbReference>
<organism evidence="2">
    <name type="scientific">Telmatobacter sp. DSM 110680</name>
    <dbReference type="NCBI Taxonomy" id="3036704"/>
    <lineage>
        <taxon>Bacteria</taxon>
        <taxon>Pseudomonadati</taxon>
        <taxon>Acidobacteriota</taxon>
        <taxon>Terriglobia</taxon>
        <taxon>Terriglobales</taxon>
        <taxon>Acidobacteriaceae</taxon>
        <taxon>Telmatobacter</taxon>
    </lineage>
</organism>
<dbReference type="InterPro" id="IPR029044">
    <property type="entry name" value="Nucleotide-diphossugar_trans"/>
</dbReference>
<keyword evidence="2" id="KW-0328">Glycosyltransferase</keyword>
<dbReference type="AlphaFoldDB" id="A0AAU7DDF5"/>
<evidence type="ECO:0000259" key="1">
    <source>
        <dbReference type="Pfam" id="PF00535"/>
    </source>
</evidence>